<feature type="DNA-binding region" description="Homeobox" evidence="6">
    <location>
        <begin position="57"/>
        <end position="116"/>
    </location>
</feature>
<evidence type="ECO:0000259" key="9">
    <source>
        <dbReference type="PROSITE" id="PS50071"/>
    </source>
</evidence>
<evidence type="ECO:0000256" key="8">
    <source>
        <dbReference type="SAM" id="MobiDB-lite"/>
    </source>
</evidence>
<reference evidence="10 11" key="1">
    <citation type="journal article" date="2016" name="Genome Biol. Evol.">
        <title>Divergent and convergent evolution of fungal pathogenicity.</title>
        <authorList>
            <person name="Shang Y."/>
            <person name="Xiao G."/>
            <person name="Zheng P."/>
            <person name="Cen K."/>
            <person name="Zhan S."/>
            <person name="Wang C."/>
        </authorList>
    </citation>
    <scope>NUCLEOTIDE SEQUENCE [LARGE SCALE GENOMIC DNA]</scope>
    <source>
        <strain evidence="10 11">RCEF 2490</strain>
    </source>
</reference>
<dbReference type="OrthoDB" id="6159439at2759"/>
<evidence type="ECO:0000256" key="5">
    <source>
        <dbReference type="ARBA" id="ARBA00023242"/>
    </source>
</evidence>
<keyword evidence="3 6" id="KW-0238">DNA-binding</keyword>
<evidence type="ECO:0000256" key="7">
    <source>
        <dbReference type="RuleBase" id="RU000682"/>
    </source>
</evidence>
<feature type="compositionally biased region" description="Polar residues" evidence="8">
    <location>
        <begin position="303"/>
        <end position="312"/>
    </location>
</feature>
<comment type="subcellular location">
    <subcellularLocation>
        <location evidence="1 6 7">Nucleus</location>
    </subcellularLocation>
</comment>
<proteinExistence type="inferred from homology"/>
<comment type="caution">
    <text evidence="10">The sequence shown here is derived from an EMBL/GenBank/DDBJ whole genome shotgun (WGS) entry which is preliminary data.</text>
</comment>
<gene>
    <name evidence="10" type="ORF">AAL_00292</name>
</gene>
<dbReference type="GO" id="GO:0000981">
    <property type="term" value="F:DNA-binding transcription factor activity, RNA polymerase II-specific"/>
    <property type="evidence" value="ECO:0007669"/>
    <property type="project" value="InterPro"/>
</dbReference>
<keyword evidence="11" id="KW-1185">Reference proteome</keyword>
<dbReference type="InterPro" id="IPR017970">
    <property type="entry name" value="Homeobox_CS"/>
</dbReference>
<protein>
    <submittedName>
        <fullName evidence="10">Homeodomain-like protein</fullName>
    </submittedName>
</protein>
<dbReference type="PANTHER" id="PTHR24341">
    <property type="entry name" value="HOMEOBOX PROTEIN ENGRAILED"/>
    <property type="match status" value="1"/>
</dbReference>
<evidence type="ECO:0000256" key="3">
    <source>
        <dbReference type="ARBA" id="ARBA00023125"/>
    </source>
</evidence>
<feature type="region of interest" description="Disordered" evidence="8">
    <location>
        <begin position="255"/>
        <end position="331"/>
    </location>
</feature>
<dbReference type="STRING" id="1081109.A0A166UQB6"/>
<feature type="domain" description="Homeobox" evidence="9">
    <location>
        <begin position="55"/>
        <end position="115"/>
    </location>
</feature>
<feature type="region of interest" description="Disordered" evidence="8">
    <location>
        <begin position="74"/>
        <end position="213"/>
    </location>
</feature>
<name>A0A166UQB6_9HYPO</name>
<organism evidence="10 11">
    <name type="scientific">Moelleriella libera RCEF 2490</name>
    <dbReference type="NCBI Taxonomy" id="1081109"/>
    <lineage>
        <taxon>Eukaryota</taxon>
        <taxon>Fungi</taxon>
        <taxon>Dikarya</taxon>
        <taxon>Ascomycota</taxon>
        <taxon>Pezizomycotina</taxon>
        <taxon>Sordariomycetes</taxon>
        <taxon>Hypocreomycetidae</taxon>
        <taxon>Hypocreales</taxon>
        <taxon>Clavicipitaceae</taxon>
        <taxon>Moelleriella</taxon>
    </lineage>
</organism>
<evidence type="ECO:0000256" key="4">
    <source>
        <dbReference type="ARBA" id="ARBA00023155"/>
    </source>
</evidence>
<dbReference type="GO" id="GO:0016586">
    <property type="term" value="C:RSC-type complex"/>
    <property type="evidence" value="ECO:0007669"/>
    <property type="project" value="TreeGrafter"/>
</dbReference>
<evidence type="ECO:0000313" key="11">
    <source>
        <dbReference type="Proteomes" id="UP000078544"/>
    </source>
</evidence>
<dbReference type="PROSITE" id="PS00027">
    <property type="entry name" value="HOMEOBOX_1"/>
    <property type="match status" value="1"/>
</dbReference>
<dbReference type="EMBL" id="AZGY01000001">
    <property type="protein sequence ID" value="OAA32827.1"/>
    <property type="molecule type" value="Genomic_DNA"/>
</dbReference>
<dbReference type="SMART" id="SM00389">
    <property type="entry name" value="HOX"/>
    <property type="match status" value="1"/>
</dbReference>
<evidence type="ECO:0000256" key="1">
    <source>
        <dbReference type="ARBA" id="ARBA00004123"/>
    </source>
</evidence>
<dbReference type="InterPro" id="IPR050720">
    <property type="entry name" value="Engrailed_Homeobox_TFs"/>
</dbReference>
<dbReference type="Proteomes" id="UP000078544">
    <property type="component" value="Unassembled WGS sequence"/>
</dbReference>
<dbReference type="InterPro" id="IPR001356">
    <property type="entry name" value="HD"/>
</dbReference>
<feature type="compositionally biased region" description="Basic and acidic residues" evidence="8">
    <location>
        <begin position="112"/>
        <end position="133"/>
    </location>
</feature>
<keyword evidence="4 6" id="KW-0371">Homeobox</keyword>
<evidence type="ECO:0000256" key="6">
    <source>
        <dbReference type="PROSITE-ProRule" id="PRU00108"/>
    </source>
</evidence>
<dbReference type="AlphaFoldDB" id="A0A166UQB6"/>
<evidence type="ECO:0000313" key="10">
    <source>
        <dbReference type="EMBL" id="OAA32827.1"/>
    </source>
</evidence>
<dbReference type="CDD" id="cd00086">
    <property type="entry name" value="homeodomain"/>
    <property type="match status" value="1"/>
</dbReference>
<dbReference type="InterPro" id="IPR009057">
    <property type="entry name" value="Homeodomain-like_sf"/>
</dbReference>
<keyword evidence="5 6" id="KW-0539">Nucleus</keyword>
<dbReference type="PANTHER" id="PTHR24341:SF6">
    <property type="entry name" value="HOMEOBOX PROTEIN INVECTED"/>
    <property type="match status" value="1"/>
</dbReference>
<dbReference type="Pfam" id="PF00046">
    <property type="entry name" value="Homeodomain"/>
    <property type="match status" value="1"/>
</dbReference>
<evidence type="ECO:0000256" key="2">
    <source>
        <dbReference type="ARBA" id="ARBA00010896"/>
    </source>
</evidence>
<feature type="region of interest" description="Disordered" evidence="8">
    <location>
        <begin position="350"/>
        <end position="376"/>
    </location>
</feature>
<dbReference type="GO" id="GO:0003677">
    <property type="term" value="F:DNA binding"/>
    <property type="evidence" value="ECO:0007669"/>
    <property type="project" value="UniProtKB-UniRule"/>
</dbReference>
<dbReference type="Gene3D" id="1.10.10.60">
    <property type="entry name" value="Homeodomain-like"/>
    <property type="match status" value="1"/>
</dbReference>
<dbReference type="PROSITE" id="PS50071">
    <property type="entry name" value="HOMEOBOX_2"/>
    <property type="match status" value="1"/>
</dbReference>
<dbReference type="SUPFAM" id="SSF46689">
    <property type="entry name" value="Homeodomain-like"/>
    <property type="match status" value="1"/>
</dbReference>
<accession>A0A166UQB6</accession>
<sequence length="524" mass="57411">MGPFSQPQWSSWAYSAMSDPFPSHTQFSNYPAYLADSLEAYQTHHDRLVQQQQMSRATESKPRLSKEEVEILESEFQKNHKPSSTTKKSLAETMRVDNARINNWFQNRRAREKKENNIREYEAKQRLEKERVDAGISPQPEKSRSLELVASSAPFPQPGSVKQSIETSQSPSEHSLPDSPTDATERSRNGDSDPLSPLPAVVKQEARDDDVDDYCTIPDHVDGPHFSSQDNCMLKLSTDVNDRFSFPDYVMAPNARSDADGLYDAESPSTEASDAKSPRALDLASRRDRRPAPLQIGGARSKTYATRTSDAGQMTPMRIASGSGTGRVRKSVATPRSPFFDKNVDMLFHRRSSPRGSVGRTGSAAPPTPDTPVALQQHESGGACLSALYSLNGKYSPPDLVLSDPTLRTPPSTPGFSDDLYNLGTGYDLSISEETLIGPDMGRLHHSVSLGSSAAMYGSYAPNARCSTQQMVPMFSTQLGQTYLNFVGAGTNSSEYDWSGLSPSTASTASNPPNRYMGFGHLDS</sequence>
<comment type="similarity">
    <text evidence="2">Belongs to the engrailed homeobox family.</text>
</comment>
<feature type="compositionally biased region" description="Polar residues" evidence="8">
    <location>
        <begin position="160"/>
        <end position="173"/>
    </location>
</feature>